<dbReference type="EMBL" id="JAINUF010000006">
    <property type="protein sequence ID" value="KAJ8356936.1"/>
    <property type="molecule type" value="Genomic_DNA"/>
</dbReference>
<evidence type="ECO:0000256" key="1">
    <source>
        <dbReference type="SAM" id="MobiDB-lite"/>
    </source>
</evidence>
<feature type="compositionally biased region" description="Polar residues" evidence="1">
    <location>
        <begin position="33"/>
        <end position="45"/>
    </location>
</feature>
<evidence type="ECO:0000313" key="3">
    <source>
        <dbReference type="Proteomes" id="UP001152622"/>
    </source>
</evidence>
<name>A0A9Q1IXH8_SYNKA</name>
<feature type="region of interest" description="Disordered" evidence="1">
    <location>
        <begin position="156"/>
        <end position="192"/>
    </location>
</feature>
<dbReference type="Proteomes" id="UP001152622">
    <property type="component" value="Chromosome 6"/>
</dbReference>
<organism evidence="2 3">
    <name type="scientific">Synaphobranchus kaupii</name>
    <name type="common">Kaup's arrowtooth eel</name>
    <dbReference type="NCBI Taxonomy" id="118154"/>
    <lineage>
        <taxon>Eukaryota</taxon>
        <taxon>Metazoa</taxon>
        <taxon>Chordata</taxon>
        <taxon>Craniata</taxon>
        <taxon>Vertebrata</taxon>
        <taxon>Euteleostomi</taxon>
        <taxon>Actinopterygii</taxon>
        <taxon>Neopterygii</taxon>
        <taxon>Teleostei</taxon>
        <taxon>Anguilliformes</taxon>
        <taxon>Synaphobranchidae</taxon>
        <taxon>Synaphobranchus</taxon>
    </lineage>
</organism>
<feature type="region of interest" description="Disordered" evidence="1">
    <location>
        <begin position="14"/>
        <end position="77"/>
    </location>
</feature>
<comment type="caution">
    <text evidence="2">The sequence shown here is derived from an EMBL/GenBank/DDBJ whole genome shotgun (WGS) entry which is preliminary data.</text>
</comment>
<accession>A0A9Q1IXH8</accession>
<dbReference type="OrthoDB" id="8960478at2759"/>
<keyword evidence="3" id="KW-1185">Reference proteome</keyword>
<proteinExistence type="predicted"/>
<reference evidence="2" key="1">
    <citation type="journal article" date="2023" name="Science">
        <title>Genome structures resolve the early diversification of teleost fishes.</title>
        <authorList>
            <person name="Parey E."/>
            <person name="Louis A."/>
            <person name="Montfort J."/>
            <person name="Bouchez O."/>
            <person name="Roques C."/>
            <person name="Iampietro C."/>
            <person name="Lluch J."/>
            <person name="Castinel A."/>
            <person name="Donnadieu C."/>
            <person name="Desvignes T."/>
            <person name="Floi Bucao C."/>
            <person name="Jouanno E."/>
            <person name="Wen M."/>
            <person name="Mejri S."/>
            <person name="Dirks R."/>
            <person name="Jansen H."/>
            <person name="Henkel C."/>
            <person name="Chen W.J."/>
            <person name="Zahm M."/>
            <person name="Cabau C."/>
            <person name="Klopp C."/>
            <person name="Thompson A.W."/>
            <person name="Robinson-Rechavi M."/>
            <person name="Braasch I."/>
            <person name="Lecointre G."/>
            <person name="Bobe J."/>
            <person name="Postlethwait J.H."/>
            <person name="Berthelot C."/>
            <person name="Roest Crollius H."/>
            <person name="Guiguen Y."/>
        </authorList>
    </citation>
    <scope>NUCLEOTIDE SEQUENCE</scope>
    <source>
        <strain evidence="2">WJC10195</strain>
    </source>
</reference>
<sequence>ALCILGPTALEGIEGGNVLHKGSIPECEPGPSNPDTAPQNTSVGPSSPPHFPTPQLQPGVSSRPSCPQPSSPVRVGRRQGFSSICGCSQDLNKLEREMLEVLKDLRKVTVEAFQETLRFQEEVVRGCNRDKLALMERQMDLAQRQYERPAISVPILLPNEQAPPSGRHKERMQGSDMRTEDSRQHALGSYMD</sequence>
<evidence type="ECO:0000313" key="2">
    <source>
        <dbReference type="EMBL" id="KAJ8356936.1"/>
    </source>
</evidence>
<gene>
    <name evidence="2" type="ORF">SKAU_G00197300</name>
</gene>
<feature type="compositionally biased region" description="Basic and acidic residues" evidence="1">
    <location>
        <begin position="171"/>
        <end position="184"/>
    </location>
</feature>
<dbReference type="AlphaFoldDB" id="A0A9Q1IXH8"/>
<feature type="non-terminal residue" evidence="2">
    <location>
        <position position="192"/>
    </location>
</feature>
<protein>
    <submittedName>
        <fullName evidence="2">Uncharacterized protein</fullName>
    </submittedName>
</protein>